<evidence type="ECO:0000256" key="9">
    <source>
        <dbReference type="ARBA" id="ARBA00023157"/>
    </source>
</evidence>
<evidence type="ECO:0000256" key="1">
    <source>
        <dbReference type="ARBA" id="ARBA00004613"/>
    </source>
</evidence>
<dbReference type="CDD" id="cd22614">
    <property type="entry name" value="Kunitz_TFPI1_2-like"/>
    <property type="match status" value="1"/>
</dbReference>
<dbReference type="PIRSF" id="PIRSF001620">
    <property type="entry name" value="TFPI"/>
    <property type="match status" value="1"/>
</dbReference>
<name>A0A674I6U2_9SAUR</name>
<dbReference type="Proteomes" id="UP000472274">
    <property type="component" value="Unplaced"/>
</dbReference>
<protein>
    <recommendedName>
        <fullName evidence="12">Tissue factor pathway inhibitor</fullName>
    </recommendedName>
    <alternativeName>
        <fullName evidence="13">Extrinsic pathway inhibitor</fullName>
    </alternativeName>
    <alternativeName>
        <fullName evidence="14">Lipoprotein-associated coagulation inhibitor</fullName>
    </alternativeName>
</protein>
<dbReference type="PANTHER" id="PTHR10083:SF374">
    <property type="entry name" value="BPTI_KUNITZ INHIBITOR DOMAIN-CONTAINING PROTEIN"/>
    <property type="match status" value="1"/>
</dbReference>
<feature type="domain" description="BPTI/Kunitz inhibitor" evidence="17">
    <location>
        <begin position="65"/>
        <end position="115"/>
    </location>
</feature>
<comment type="function">
    <text evidence="11">Inhibits factor X (X(a)) directly and, in a Xa-dependent way, inhibits VIIa/tissue factor activity, presumably by forming a quaternary Xa/LACI/VIIa/TF complex. It possesses an antithrombotic action and also the ability to associate with lipoproteins in plasma.</text>
</comment>
<dbReference type="FunFam" id="4.10.410.10:FF:000004">
    <property type="entry name" value="Tissue factor pathway inhibitor"/>
    <property type="match status" value="1"/>
</dbReference>
<comment type="subcellular location">
    <subcellularLocation>
        <location evidence="1">Secreted</location>
    </subcellularLocation>
</comment>
<dbReference type="PANTHER" id="PTHR10083">
    <property type="entry name" value="KUNITZ-TYPE PROTEASE INHIBITOR-RELATED"/>
    <property type="match status" value="1"/>
</dbReference>
<keyword evidence="6" id="KW-0677">Repeat</keyword>
<sequence length="318" mass="36456">MGGGKCHHCTLKMKEMKRDCSLVTTLLLLLGCVPWHVTADSKNGEEDQDIPGAALPPLKLGNSICAFKADGGACKAIYTRYYFNIQTRQCEMFEYGGCHGNENNFITLEECQEMCVVSEFPVKKTRRRFGKEKPDFCFMEQDPGICRGYFSRYFYNKESQQCEKFMYGGCLGNQNNFKAMEECQIACQDNSNSLQLDHYEEHPIMMNNSSPVAKPSEFSRLFEPPPLPSLCMTPADRGLCKANEKRFFYDHSTRRCHPFSYSGCGGNENNFNSKNSCLRTCKKDFSKKQGRRGLLKIKRKRKKQPVKLTEDEIIIERI</sequence>
<dbReference type="Gene3D" id="4.10.410.10">
    <property type="entry name" value="Pancreatic trypsin inhibitor Kunitz domain"/>
    <property type="match status" value="3"/>
</dbReference>
<dbReference type="GeneID" id="112107460"/>
<feature type="chain" id="PRO_5025338086" description="Tissue factor pathway inhibitor" evidence="16">
    <location>
        <begin position="40"/>
        <end position="318"/>
    </location>
</feature>
<keyword evidence="3" id="KW-0646">Protease inhibitor</keyword>
<keyword evidence="5 16" id="KW-0732">Signal</keyword>
<evidence type="ECO:0000256" key="16">
    <source>
        <dbReference type="SAM" id="SignalP"/>
    </source>
</evidence>
<dbReference type="GO" id="GO:0030195">
    <property type="term" value="P:negative regulation of blood coagulation"/>
    <property type="evidence" value="ECO:0007669"/>
    <property type="project" value="Ensembl"/>
</dbReference>
<evidence type="ECO:0000313" key="18">
    <source>
        <dbReference type="Ensembl" id="ENSTMTP00000005096.1"/>
    </source>
</evidence>
<evidence type="ECO:0000313" key="19">
    <source>
        <dbReference type="Proteomes" id="UP000472274"/>
    </source>
</evidence>
<dbReference type="PRINTS" id="PR00759">
    <property type="entry name" value="BASICPTASE"/>
</dbReference>
<evidence type="ECO:0000256" key="7">
    <source>
        <dbReference type="ARBA" id="ARBA00022900"/>
    </source>
</evidence>
<dbReference type="PROSITE" id="PS51257">
    <property type="entry name" value="PROKAR_LIPOPROTEIN"/>
    <property type="match status" value="1"/>
</dbReference>
<dbReference type="GO" id="GO:0007596">
    <property type="term" value="P:blood coagulation"/>
    <property type="evidence" value="ECO:0007669"/>
    <property type="project" value="UniProtKB-KW"/>
</dbReference>
<dbReference type="InParanoid" id="A0A674I6U2"/>
<dbReference type="GO" id="GO:0005901">
    <property type="term" value="C:caveola"/>
    <property type="evidence" value="ECO:0007669"/>
    <property type="project" value="Ensembl"/>
</dbReference>
<dbReference type="SUPFAM" id="SSF57362">
    <property type="entry name" value="BPTI-like"/>
    <property type="match status" value="3"/>
</dbReference>
<feature type="domain" description="BPTI/Kunitz inhibitor" evidence="17">
    <location>
        <begin position="137"/>
        <end position="187"/>
    </location>
</feature>
<feature type="signal peptide" evidence="16">
    <location>
        <begin position="1"/>
        <end position="39"/>
    </location>
</feature>
<keyword evidence="4" id="KW-0356">Hemostasis</keyword>
<dbReference type="CDD" id="cd22613">
    <property type="entry name" value="Kunitz_TFPI1_1-like"/>
    <property type="match status" value="1"/>
</dbReference>
<dbReference type="PROSITE" id="PS00280">
    <property type="entry name" value="BPTI_KUNITZ_1"/>
    <property type="match status" value="3"/>
</dbReference>
<evidence type="ECO:0000256" key="5">
    <source>
        <dbReference type="ARBA" id="ARBA00022729"/>
    </source>
</evidence>
<feature type="site" description="Reactive bond" evidence="15">
    <location>
        <begin position="147"/>
        <end position="148"/>
    </location>
</feature>
<dbReference type="GO" id="GO:0071383">
    <property type="term" value="P:cellular response to steroid hormone stimulus"/>
    <property type="evidence" value="ECO:0007669"/>
    <property type="project" value="Ensembl"/>
</dbReference>
<evidence type="ECO:0000256" key="11">
    <source>
        <dbReference type="ARBA" id="ARBA00057773"/>
    </source>
</evidence>
<dbReference type="CTD" id="7035"/>
<evidence type="ECO:0000256" key="15">
    <source>
        <dbReference type="PIRSR" id="PIRSR001620-1"/>
    </source>
</evidence>
<evidence type="ECO:0000256" key="4">
    <source>
        <dbReference type="ARBA" id="ARBA00022696"/>
    </source>
</evidence>
<dbReference type="GO" id="GO:0009986">
    <property type="term" value="C:cell surface"/>
    <property type="evidence" value="ECO:0007669"/>
    <property type="project" value="Ensembl"/>
</dbReference>
<dbReference type="InterPro" id="IPR036880">
    <property type="entry name" value="Kunitz_BPTI_sf"/>
</dbReference>
<dbReference type="Pfam" id="PF00014">
    <property type="entry name" value="Kunitz_BPTI"/>
    <property type="match status" value="3"/>
</dbReference>
<accession>A0A674I6U2</accession>
<feature type="site" description="Reactive bond" evidence="15">
    <location>
        <begin position="241"/>
        <end position="242"/>
    </location>
</feature>
<keyword evidence="10" id="KW-0325">Glycoprotein</keyword>
<gene>
    <name evidence="18" type="primary">TFPI</name>
</gene>
<evidence type="ECO:0000256" key="2">
    <source>
        <dbReference type="ARBA" id="ARBA00022525"/>
    </source>
</evidence>
<dbReference type="SMART" id="SM00131">
    <property type="entry name" value="KU"/>
    <property type="match status" value="3"/>
</dbReference>
<evidence type="ECO:0000256" key="12">
    <source>
        <dbReference type="ARBA" id="ARBA00073658"/>
    </source>
</evidence>
<keyword evidence="7" id="KW-0722">Serine protease inhibitor</keyword>
<dbReference type="InterPro" id="IPR008296">
    <property type="entry name" value="TFPI-like"/>
</dbReference>
<dbReference type="PROSITE" id="PS50279">
    <property type="entry name" value="BPTI_KUNITZ_2"/>
    <property type="match status" value="3"/>
</dbReference>
<dbReference type="CDD" id="cd22615">
    <property type="entry name" value="Kunitz_TFPI1_TFPI2_3-like"/>
    <property type="match status" value="1"/>
</dbReference>
<dbReference type="AlphaFoldDB" id="A0A674I6U2"/>
<evidence type="ECO:0000256" key="3">
    <source>
        <dbReference type="ARBA" id="ARBA00022690"/>
    </source>
</evidence>
<proteinExistence type="predicted"/>
<keyword evidence="2" id="KW-0964">Secreted</keyword>
<dbReference type="GO" id="GO:0005615">
    <property type="term" value="C:extracellular space"/>
    <property type="evidence" value="ECO:0007669"/>
    <property type="project" value="Ensembl"/>
</dbReference>
<keyword evidence="19" id="KW-1185">Reference proteome</keyword>
<dbReference type="RefSeq" id="XP_024056916.1">
    <property type="nucleotide sequence ID" value="XM_024201148.2"/>
</dbReference>
<evidence type="ECO:0000256" key="8">
    <source>
        <dbReference type="ARBA" id="ARBA00023084"/>
    </source>
</evidence>
<evidence type="ECO:0000256" key="14">
    <source>
        <dbReference type="ARBA" id="ARBA00081787"/>
    </source>
</evidence>
<dbReference type="GeneTree" id="ENSGT00940000160767"/>
<dbReference type="InterPro" id="IPR002223">
    <property type="entry name" value="Kunitz_BPTI"/>
</dbReference>
<dbReference type="InterPro" id="IPR020901">
    <property type="entry name" value="Prtase_inh_Kunz-CS"/>
</dbReference>
<evidence type="ECO:0000256" key="10">
    <source>
        <dbReference type="ARBA" id="ARBA00023180"/>
    </source>
</evidence>
<dbReference type="Ensembl" id="ENSTMTT00000005267.1">
    <property type="protein sequence ID" value="ENSTMTP00000005096.1"/>
    <property type="gene ID" value="ENSTMTG00000003801.1"/>
</dbReference>
<keyword evidence="8" id="KW-0094">Blood coagulation</keyword>
<dbReference type="InterPro" id="IPR050098">
    <property type="entry name" value="TFPI/VKTCI-like"/>
</dbReference>
<keyword evidence="9" id="KW-1015">Disulfide bond</keyword>
<evidence type="ECO:0000256" key="13">
    <source>
        <dbReference type="ARBA" id="ARBA00081110"/>
    </source>
</evidence>
<feature type="domain" description="BPTI/Kunitz inhibitor" evidence="17">
    <location>
        <begin position="231"/>
        <end position="281"/>
    </location>
</feature>
<dbReference type="GO" id="GO:0004867">
    <property type="term" value="F:serine-type endopeptidase inhibitor activity"/>
    <property type="evidence" value="ECO:0007669"/>
    <property type="project" value="UniProtKB-KW"/>
</dbReference>
<evidence type="ECO:0000259" key="17">
    <source>
        <dbReference type="PROSITE" id="PS50279"/>
    </source>
</evidence>
<evidence type="ECO:0000256" key="6">
    <source>
        <dbReference type="ARBA" id="ARBA00022737"/>
    </source>
</evidence>
<organism evidence="18 19">
    <name type="scientific">Terrapene triunguis</name>
    <name type="common">Three-toed box turtle</name>
    <dbReference type="NCBI Taxonomy" id="2587831"/>
    <lineage>
        <taxon>Eukaryota</taxon>
        <taxon>Metazoa</taxon>
        <taxon>Chordata</taxon>
        <taxon>Craniata</taxon>
        <taxon>Vertebrata</taxon>
        <taxon>Euteleostomi</taxon>
        <taxon>Archelosauria</taxon>
        <taxon>Testudinata</taxon>
        <taxon>Testudines</taxon>
        <taxon>Cryptodira</taxon>
        <taxon>Durocryptodira</taxon>
        <taxon>Testudinoidea</taxon>
        <taxon>Emydidae</taxon>
        <taxon>Terrapene</taxon>
    </lineage>
</organism>
<reference evidence="18" key="1">
    <citation type="submission" date="2025-08" db="UniProtKB">
        <authorList>
            <consortium name="Ensembl"/>
        </authorList>
    </citation>
    <scope>IDENTIFICATION</scope>
</reference>
<reference evidence="18" key="2">
    <citation type="submission" date="2025-09" db="UniProtKB">
        <authorList>
            <consortium name="Ensembl"/>
        </authorList>
    </citation>
    <scope>IDENTIFICATION</scope>
</reference>
<dbReference type="FunFam" id="4.10.410.10:FF:000012">
    <property type="entry name" value="Tissue factor pathway inhibitor"/>
    <property type="match status" value="1"/>
</dbReference>
<feature type="site" description="Reactive bond" evidence="15">
    <location>
        <begin position="75"/>
        <end position="76"/>
    </location>
</feature>